<sequence>MDLDYLIRREAEERERAETAACDRSRAAHLMLADLYRGRIDLVGRNVIAADFSAASSMAA</sequence>
<reference evidence="2" key="1">
    <citation type="submission" date="2017-04" db="EMBL/GenBank/DDBJ databases">
        <authorList>
            <person name="Varghese N."/>
            <person name="Submissions S."/>
        </authorList>
    </citation>
    <scope>NUCLEOTIDE SEQUENCE [LARGE SCALE GENOMIC DNA]</scope>
    <source>
        <strain evidence="2">Dd16</strain>
    </source>
</reference>
<protein>
    <submittedName>
        <fullName evidence="1">Uncharacterized protein</fullName>
    </submittedName>
</protein>
<accession>A0A1X7FZD3</accession>
<organism evidence="1 2">
    <name type="scientific">Allosphingosinicella indica</name>
    <dbReference type="NCBI Taxonomy" id="941907"/>
    <lineage>
        <taxon>Bacteria</taxon>
        <taxon>Pseudomonadati</taxon>
        <taxon>Pseudomonadota</taxon>
        <taxon>Alphaproteobacteria</taxon>
        <taxon>Sphingomonadales</taxon>
        <taxon>Sphingomonadaceae</taxon>
        <taxon>Allosphingosinicella</taxon>
    </lineage>
</organism>
<gene>
    <name evidence="1" type="ORF">SAMN06295910_0361</name>
</gene>
<dbReference type="EMBL" id="LT840185">
    <property type="protein sequence ID" value="SMF61376.1"/>
    <property type="molecule type" value="Genomic_DNA"/>
</dbReference>
<dbReference type="AlphaFoldDB" id="A0A1X7FZD3"/>
<evidence type="ECO:0000313" key="2">
    <source>
        <dbReference type="Proteomes" id="UP000192934"/>
    </source>
</evidence>
<proteinExistence type="predicted"/>
<name>A0A1X7FZD3_9SPHN</name>
<evidence type="ECO:0000313" key="1">
    <source>
        <dbReference type="EMBL" id="SMF61376.1"/>
    </source>
</evidence>
<dbReference type="Proteomes" id="UP000192934">
    <property type="component" value="Chromosome I"/>
</dbReference>
<keyword evidence="2" id="KW-1185">Reference proteome</keyword>
<dbReference type="RefSeq" id="WP_085217246.1">
    <property type="nucleotide sequence ID" value="NZ_LT840185.1"/>
</dbReference>